<comment type="caution">
    <text evidence="1">The sequence shown here is derived from an EMBL/GenBank/DDBJ whole genome shotgun (WGS) entry which is preliminary data.</text>
</comment>
<dbReference type="EMBL" id="BPLR01002855">
    <property type="protein sequence ID" value="GIX78614.1"/>
    <property type="molecule type" value="Genomic_DNA"/>
</dbReference>
<dbReference type="AlphaFoldDB" id="A0AAV4N5C2"/>
<organism evidence="1 2">
    <name type="scientific">Caerostris extrusa</name>
    <name type="common">Bark spider</name>
    <name type="synonym">Caerostris bankana</name>
    <dbReference type="NCBI Taxonomy" id="172846"/>
    <lineage>
        <taxon>Eukaryota</taxon>
        <taxon>Metazoa</taxon>
        <taxon>Ecdysozoa</taxon>
        <taxon>Arthropoda</taxon>
        <taxon>Chelicerata</taxon>
        <taxon>Arachnida</taxon>
        <taxon>Araneae</taxon>
        <taxon>Araneomorphae</taxon>
        <taxon>Entelegynae</taxon>
        <taxon>Araneoidea</taxon>
        <taxon>Araneidae</taxon>
        <taxon>Caerostris</taxon>
    </lineage>
</organism>
<proteinExistence type="predicted"/>
<reference evidence="1 2" key="1">
    <citation type="submission" date="2021-06" db="EMBL/GenBank/DDBJ databases">
        <title>Caerostris extrusa draft genome.</title>
        <authorList>
            <person name="Kono N."/>
            <person name="Arakawa K."/>
        </authorList>
    </citation>
    <scope>NUCLEOTIDE SEQUENCE [LARGE SCALE GENOMIC DNA]</scope>
</reference>
<keyword evidence="2" id="KW-1185">Reference proteome</keyword>
<accession>A0AAV4N5C2</accession>
<name>A0AAV4N5C2_CAEEX</name>
<sequence>MGNKRYPKSCRVQFNKRCKLPSTEYDIIRIFHSVFFRISSGSLSLSLFLPEMMAMIDHVRGCQCTPEQSDGDCQMCWMSNVPDVLVMSTSDVDFMMIRGISSSSISTSILRRSILSSNAISLFLAPSEFREEMDEDLIMHNNSVSNIETSKEPVD</sequence>
<protein>
    <submittedName>
        <fullName evidence="1">Uncharacterized protein</fullName>
    </submittedName>
</protein>
<gene>
    <name evidence="1" type="ORF">CEXT_93111</name>
</gene>
<evidence type="ECO:0000313" key="1">
    <source>
        <dbReference type="EMBL" id="GIX78614.1"/>
    </source>
</evidence>
<dbReference type="Proteomes" id="UP001054945">
    <property type="component" value="Unassembled WGS sequence"/>
</dbReference>
<evidence type="ECO:0000313" key="2">
    <source>
        <dbReference type="Proteomes" id="UP001054945"/>
    </source>
</evidence>